<name>A0AAE0TUQ7_9PEZI</name>
<accession>A0AAE0TUQ7</accession>
<evidence type="ECO:0000256" key="1">
    <source>
        <dbReference type="SAM" id="MobiDB-lite"/>
    </source>
</evidence>
<dbReference type="AlphaFoldDB" id="A0AAE0TUQ7"/>
<comment type="caution">
    <text evidence="2">The sequence shown here is derived from an EMBL/GenBank/DDBJ whole genome shotgun (WGS) entry which is preliminary data.</text>
</comment>
<protein>
    <submittedName>
        <fullName evidence="2">Uncharacterized protein</fullName>
    </submittedName>
</protein>
<reference evidence="2" key="1">
    <citation type="submission" date="2023-07" db="EMBL/GenBank/DDBJ databases">
        <title>Black Yeasts Isolated from many extreme environments.</title>
        <authorList>
            <person name="Coleine C."/>
            <person name="Stajich J.E."/>
            <person name="Selbmann L."/>
        </authorList>
    </citation>
    <scope>NUCLEOTIDE SEQUENCE</scope>
    <source>
        <strain evidence="2">CCFEE 5485</strain>
    </source>
</reference>
<gene>
    <name evidence="2" type="ORF">LTR78_007427</name>
</gene>
<dbReference type="EMBL" id="JAUTXT010000031">
    <property type="protein sequence ID" value="KAK3672615.1"/>
    <property type="molecule type" value="Genomic_DNA"/>
</dbReference>
<organism evidence="2 3">
    <name type="scientific">Recurvomyces mirabilis</name>
    <dbReference type="NCBI Taxonomy" id="574656"/>
    <lineage>
        <taxon>Eukaryota</taxon>
        <taxon>Fungi</taxon>
        <taxon>Dikarya</taxon>
        <taxon>Ascomycota</taxon>
        <taxon>Pezizomycotina</taxon>
        <taxon>Dothideomycetes</taxon>
        <taxon>Dothideomycetidae</taxon>
        <taxon>Mycosphaerellales</taxon>
        <taxon>Teratosphaeriaceae</taxon>
        <taxon>Recurvomyces</taxon>
    </lineage>
</organism>
<evidence type="ECO:0000313" key="2">
    <source>
        <dbReference type="EMBL" id="KAK3672615.1"/>
    </source>
</evidence>
<sequence>MDDRRERLRIRSRTKKEDVRKAAGFDEIGWLKLLSLTLEQAKKLVTDADEVPASWTAVDHGQKVDMLERLNEELDRQRLPTITMITYSHRMAQAMPPIIRQAKRKTGGGGQLVQAEASTGSQSTSPTPLPGERIVLPPIRAQPELAQHLDATAYASGREQQSERTDGGISGEAEDEQGP</sequence>
<evidence type="ECO:0000313" key="3">
    <source>
        <dbReference type="Proteomes" id="UP001274830"/>
    </source>
</evidence>
<keyword evidence="3" id="KW-1185">Reference proteome</keyword>
<feature type="compositionally biased region" description="Polar residues" evidence="1">
    <location>
        <begin position="116"/>
        <end position="126"/>
    </location>
</feature>
<proteinExistence type="predicted"/>
<dbReference type="Proteomes" id="UP001274830">
    <property type="component" value="Unassembled WGS sequence"/>
</dbReference>
<feature type="region of interest" description="Disordered" evidence="1">
    <location>
        <begin position="103"/>
        <end position="179"/>
    </location>
</feature>